<feature type="compositionally biased region" description="Basic residues" evidence="2">
    <location>
        <begin position="93"/>
        <end position="122"/>
    </location>
</feature>
<dbReference type="PANTHER" id="PTHR47814:SF1">
    <property type="entry name" value="PEPTIDYL-TRNA HYDROLASE ARFB"/>
    <property type="match status" value="1"/>
</dbReference>
<dbReference type="eggNOG" id="COG1186">
    <property type="taxonomic scope" value="Bacteria"/>
</dbReference>
<evidence type="ECO:0000256" key="2">
    <source>
        <dbReference type="SAM" id="MobiDB-lite"/>
    </source>
</evidence>
<sequence>MNTSQLIEEVEFNTTTSSGPGGQHANKTETAVELRWNINSSQAISEKERFILLEKLSSRLTKDNVLIIVAQDSRSQHKNKDIVIKRFLELIKKNAKQKPPRKKTRPSKMAKLKRLNSKKKTSEKKANRQKPRLDY</sequence>
<dbReference type="RefSeq" id="WP_013186073.1">
    <property type="nucleotide sequence ID" value="NC_014230.1"/>
</dbReference>
<dbReference type="InterPro" id="IPR000352">
    <property type="entry name" value="Pep_chain_release_fac_I"/>
</dbReference>
<organism evidence="4 5">
    <name type="scientific">Croceibacter atlanticus (strain ATCC BAA-628 / JCM 21780 / CIP 108009 / IAM 15332 / KCTC 12090 / HTCC2559)</name>
    <dbReference type="NCBI Taxonomy" id="216432"/>
    <lineage>
        <taxon>Bacteria</taxon>
        <taxon>Pseudomonadati</taxon>
        <taxon>Bacteroidota</taxon>
        <taxon>Flavobacteriia</taxon>
        <taxon>Flavobacteriales</taxon>
        <taxon>Flavobacteriaceae</taxon>
        <taxon>Croceibacter</taxon>
    </lineage>
</organism>
<dbReference type="Proteomes" id="UP000002297">
    <property type="component" value="Chromosome"/>
</dbReference>
<keyword evidence="4" id="KW-0378">Hydrolase</keyword>
<dbReference type="InterPro" id="IPR045853">
    <property type="entry name" value="Pep_chain_release_fac_I_sf"/>
</dbReference>
<dbReference type="Gene3D" id="3.30.160.20">
    <property type="match status" value="1"/>
</dbReference>
<dbReference type="GO" id="GO:0043022">
    <property type="term" value="F:ribosome binding"/>
    <property type="evidence" value="ECO:0007669"/>
    <property type="project" value="TreeGrafter"/>
</dbReference>
<dbReference type="STRING" id="216432.CA2559_01530"/>
<dbReference type="PANTHER" id="PTHR47814">
    <property type="entry name" value="PEPTIDYL-TRNA HYDROLASE ARFB"/>
    <property type="match status" value="1"/>
</dbReference>
<dbReference type="Pfam" id="PF00472">
    <property type="entry name" value="RF-1"/>
    <property type="match status" value="1"/>
</dbReference>
<feature type="region of interest" description="Disordered" evidence="2">
    <location>
        <begin position="93"/>
        <end position="135"/>
    </location>
</feature>
<evidence type="ECO:0000256" key="1">
    <source>
        <dbReference type="ARBA" id="ARBA00010835"/>
    </source>
</evidence>
<evidence type="ECO:0000313" key="4">
    <source>
        <dbReference type="EMBL" id="EAP87395.1"/>
    </source>
</evidence>
<dbReference type="GO" id="GO:0004045">
    <property type="term" value="F:peptidyl-tRNA hydrolase activity"/>
    <property type="evidence" value="ECO:0007669"/>
    <property type="project" value="TreeGrafter"/>
</dbReference>
<dbReference type="EMBL" id="CP002046">
    <property type="protein sequence ID" value="EAP87395.1"/>
    <property type="molecule type" value="Genomic_DNA"/>
</dbReference>
<dbReference type="OrthoDB" id="9815709at2"/>
<feature type="domain" description="Prokaryotic-type class I peptide chain release factors" evidence="3">
    <location>
        <begin position="8"/>
        <end position="126"/>
    </location>
</feature>
<evidence type="ECO:0000313" key="5">
    <source>
        <dbReference type="Proteomes" id="UP000002297"/>
    </source>
</evidence>
<gene>
    <name evidence="4" type="ordered locus">CA2559_01530</name>
</gene>
<dbReference type="GeneID" id="89452106"/>
<keyword evidence="5" id="KW-1185">Reference proteome</keyword>
<reference evidence="4 5" key="1">
    <citation type="journal article" date="2010" name="J. Bacteriol.">
        <title>The complete genome sequence of Croceibacter atlanticus HTCC2559T.</title>
        <authorList>
            <person name="Oh H.M."/>
            <person name="Kang I."/>
            <person name="Ferriera S."/>
            <person name="Giovannoni S.J."/>
            <person name="Cho J.C."/>
        </authorList>
    </citation>
    <scope>NUCLEOTIDE SEQUENCE [LARGE SCALE GENOMIC DNA]</scope>
    <source>
        <strain evidence="5">ATCC BAA-628 / HTCC2559 / KCTC 12090</strain>
    </source>
</reference>
<dbReference type="GO" id="GO:0003747">
    <property type="term" value="F:translation release factor activity"/>
    <property type="evidence" value="ECO:0007669"/>
    <property type="project" value="InterPro"/>
</dbReference>
<dbReference type="SUPFAM" id="SSF75620">
    <property type="entry name" value="Release factor"/>
    <property type="match status" value="1"/>
</dbReference>
<name>A3U578_CROAH</name>
<comment type="similarity">
    <text evidence="1">Belongs to the prokaryotic/mitochondrial release factor family.</text>
</comment>
<dbReference type="NCBIfam" id="NF006718">
    <property type="entry name" value="PRK09256.1"/>
    <property type="match status" value="1"/>
</dbReference>
<dbReference type="HOGENOM" id="CLU_089470_3_2_10"/>
<evidence type="ECO:0000259" key="3">
    <source>
        <dbReference type="Pfam" id="PF00472"/>
    </source>
</evidence>
<dbReference type="GO" id="GO:0072344">
    <property type="term" value="P:rescue of stalled ribosome"/>
    <property type="evidence" value="ECO:0007669"/>
    <property type="project" value="TreeGrafter"/>
</dbReference>
<accession>A3U578</accession>
<protein>
    <submittedName>
        <fullName evidence="4">Peptidyl-tRNA hydrolase</fullName>
    </submittedName>
</protein>
<feature type="compositionally biased region" description="Basic and acidic residues" evidence="2">
    <location>
        <begin position="123"/>
        <end position="135"/>
    </location>
</feature>
<dbReference type="KEGG" id="cat:CA2559_01530"/>
<proteinExistence type="inferred from homology"/>
<dbReference type="AlphaFoldDB" id="A3U578"/>